<reference evidence="2 3" key="1">
    <citation type="journal article" date="2009" name="PLoS Genet.">
        <title>The genome of Nectria haematococca: contribution of supernumerary chromosomes to gene expansion.</title>
        <authorList>
            <person name="Coleman J.J."/>
            <person name="Rounsley S.D."/>
            <person name="Rodriguez-Carres M."/>
            <person name="Kuo A."/>
            <person name="Wasmann C.C."/>
            <person name="Grimwood J."/>
            <person name="Schmutz J."/>
            <person name="Taga M."/>
            <person name="White G.J."/>
            <person name="Zhou S."/>
            <person name="Schwartz D.C."/>
            <person name="Freitag M."/>
            <person name="Ma L.J."/>
            <person name="Danchin E.G."/>
            <person name="Henrissat B."/>
            <person name="Coutinho P.M."/>
            <person name="Nelson D.R."/>
            <person name="Straney D."/>
            <person name="Napoli C.A."/>
            <person name="Barker B.M."/>
            <person name="Gribskov M."/>
            <person name="Rep M."/>
            <person name="Kroken S."/>
            <person name="Molnar I."/>
            <person name="Rensing C."/>
            <person name="Kennell J.C."/>
            <person name="Zamora J."/>
            <person name="Farman M.L."/>
            <person name="Selker E.U."/>
            <person name="Salamov A."/>
            <person name="Shapiro H."/>
            <person name="Pangilinan J."/>
            <person name="Lindquist E."/>
            <person name="Lamers C."/>
            <person name="Grigoriev I.V."/>
            <person name="Geiser D.M."/>
            <person name="Covert S.F."/>
            <person name="Temporini E."/>
            <person name="Vanetten H.D."/>
        </authorList>
    </citation>
    <scope>NUCLEOTIDE SEQUENCE [LARGE SCALE GENOMIC DNA]</scope>
    <source>
        <strain evidence="3">ATCC MYA-4622 / CBS 123669 / FGSC 9596 / NRRL 45880 / 77-13-4</strain>
    </source>
</reference>
<dbReference type="Proteomes" id="UP000005206">
    <property type="component" value="Chromosome 1"/>
</dbReference>
<dbReference type="eggNOG" id="KOG0553">
    <property type="taxonomic scope" value="Eukaryota"/>
</dbReference>
<proteinExistence type="predicted"/>
<dbReference type="InParanoid" id="C7YHQ7"/>
<name>C7YHQ7_FUSV7</name>
<feature type="region of interest" description="Disordered" evidence="1">
    <location>
        <begin position="203"/>
        <end position="234"/>
    </location>
</feature>
<dbReference type="RefSeq" id="XP_003054393.1">
    <property type="nucleotide sequence ID" value="XM_003054347.1"/>
</dbReference>
<dbReference type="VEuPathDB" id="FungiDB:NECHADRAFT_75054"/>
<keyword evidence="3" id="KW-1185">Reference proteome</keyword>
<dbReference type="AlphaFoldDB" id="C7YHQ7"/>
<organism evidence="2 3">
    <name type="scientific">Fusarium vanettenii (strain ATCC MYA-4622 / CBS 123669 / FGSC 9596 / NRRL 45880 / 77-13-4)</name>
    <name type="common">Fusarium solani subsp. pisi</name>
    <dbReference type="NCBI Taxonomy" id="660122"/>
    <lineage>
        <taxon>Eukaryota</taxon>
        <taxon>Fungi</taxon>
        <taxon>Dikarya</taxon>
        <taxon>Ascomycota</taxon>
        <taxon>Pezizomycotina</taxon>
        <taxon>Sordariomycetes</taxon>
        <taxon>Hypocreomycetidae</taxon>
        <taxon>Hypocreales</taxon>
        <taxon>Nectriaceae</taxon>
        <taxon>Fusarium</taxon>
        <taxon>Fusarium solani species complex</taxon>
        <taxon>Fusarium vanettenii</taxon>
    </lineage>
</organism>
<gene>
    <name evidence="2" type="ORF">NECHADRAFT_75054</name>
</gene>
<accession>C7YHQ7</accession>
<evidence type="ECO:0000313" key="3">
    <source>
        <dbReference type="Proteomes" id="UP000005206"/>
    </source>
</evidence>
<evidence type="ECO:0008006" key="4">
    <source>
        <dbReference type="Google" id="ProtNLM"/>
    </source>
</evidence>
<dbReference type="PANTHER" id="PTHR42345:SF2">
    <property type="entry name" value="HELICASE-LIKE PROTEIN"/>
    <property type="match status" value="1"/>
</dbReference>
<evidence type="ECO:0000313" key="2">
    <source>
        <dbReference type="EMBL" id="EEU48680.1"/>
    </source>
</evidence>
<dbReference type="GeneID" id="9674616"/>
<dbReference type="HOGENOM" id="CLU_373008_0_0_1"/>
<sequence length="745" mass="83454">MSGTPTAETQAVEDDAFVAETLGRFEQQWLPAQMQDNNALALANAWKDCDNMLSRFARGNPITSDYSDFRLGIWTQQDRLKDWGRQLGFPHMLDPNDHGPLDPRLTVPRLAQGAFDFLDDIVKSIAPLLPLSRRHMRPDLGGHPGPPSMNLKISSAMRWHRKDKKAFVSLSRGICECINLLFVLLADADAYILLNPVPKPVEGPSKTEGVADTSHDGFADKPITSSIEEPNEIDKSYDEKSRGMLRITVVKDKHLANATLRWEGYNSKDVQEKQQEMEDVNPIHPSWRIVRKTARICSRFERLGRNSQPTSEGDDTHNTTGVIPNHSLGQLVEWLDELQQHKALPENRTEQSTLEYMQMLLGPANTQRIKAPTYDLDHQIQDLIVTLDRVDIFPDYKEAVPPAKMWLSGDSMRLEMLFQMIVAYELKLRLEQTTTNFTVSNQVMAAIESACRWIKGVRIKNGSGPEYEPYYYFEELVHDEQIEGLVRFAEFMEWPGLDEMQEFLEPRGATVLPSAMGTHKLLDWAFGTVLPGSGHVCAIMPALVLATPSLLPMGEPAHPSAGLVLGWQLYWRSRHVLGRVFGGMKGVNAANGWVGPCPSVLPNDGQVVSPGWWRIQEKEVSFDQVSKQPAGTSNLQGSDESAKWVGAVPPRNLPTKIKFMGLQFLRAKAVDPMDVADEPRRAVLTFKINEAPIASLLELKYNATFVVAPMAHTSSTCASCQDSSTSWMWLTLETLLSLCPRMRGC</sequence>
<evidence type="ECO:0000256" key="1">
    <source>
        <dbReference type="SAM" id="MobiDB-lite"/>
    </source>
</evidence>
<dbReference type="EMBL" id="GG698896">
    <property type="protein sequence ID" value="EEU48680.1"/>
    <property type="molecule type" value="Genomic_DNA"/>
</dbReference>
<dbReference type="OrthoDB" id="5081750at2759"/>
<dbReference type="PANTHER" id="PTHR42345">
    <property type="entry name" value="TPR_REGION DOMAIN-CONTAINING PROTEIN"/>
    <property type="match status" value="1"/>
</dbReference>
<protein>
    <recommendedName>
        <fullName evidence="4">Prion-inhibition and propagation HeLo domain-containing protein</fullName>
    </recommendedName>
</protein>
<dbReference type="KEGG" id="nhe:NECHADRAFT_75054"/>